<accession>A0A6J6UAY9</accession>
<dbReference type="InterPro" id="IPR036890">
    <property type="entry name" value="HATPase_C_sf"/>
</dbReference>
<reference evidence="2" key="1">
    <citation type="submission" date="2020-05" db="EMBL/GenBank/DDBJ databases">
        <authorList>
            <person name="Chiriac C."/>
            <person name="Salcher M."/>
            <person name="Ghai R."/>
            <person name="Kavagutti S V."/>
        </authorList>
    </citation>
    <scope>NUCLEOTIDE SEQUENCE</scope>
</reference>
<sequence length="564" mass="63933">MTRTSWITWRLYAFTFPINLVILVLASDHKVETAKDIYLWSLVACISHIGLVAPVAIVVPLSDRFRNWRFDTGALIFLGAVRGVLINFSADLLNVTFDSSFWYKVFSSALALPLWFIALSLFLETRRNYQREFQNLFSQAMHKEQLSKEKQNLLPNNDSGIEERILRLQFLTSTLASDIGKLIKRPDSLSDYSREAHKLQSLIDDELRPTSRELWNKAKIPTPKVSLVHIVKMSMLERPLKVITTALILTPYLFFGMLPAVGRGTALYLASSALIFDISLFFIFEKFYSNKWLNRKNTNISYLIAILFIPFFVHYFIDIGVYNYNAPLEIQLWLQAFMFVAFFLILLVLDSNKLISTQRKEVISMLQKYIDGDEFIYEIAQGGGMQRERDFANYLHGEIQAGLTASTLLLHQANKSGDSELAKEALERASALLSQDHSNIAYTRMATPLVKLEKIVAGWKGIAEISIDLPTAEKLDVTVLRNSVQLVEEAIANSIRHAGATEIKVSGILKKDLLTINIFSNGNAMSQGKAGLGTKLFNELSSEWEYASENGQNRITFTLINRID</sequence>
<feature type="transmembrane region" description="Helical" evidence="1">
    <location>
        <begin position="267"/>
        <end position="288"/>
    </location>
</feature>
<feature type="transmembrane region" description="Helical" evidence="1">
    <location>
        <begin position="300"/>
        <end position="324"/>
    </location>
</feature>
<feature type="transmembrane region" description="Helical" evidence="1">
    <location>
        <begin position="7"/>
        <end position="26"/>
    </location>
</feature>
<dbReference type="Gene3D" id="3.30.565.10">
    <property type="entry name" value="Histidine kinase-like ATPase, C-terminal domain"/>
    <property type="match status" value="1"/>
</dbReference>
<name>A0A6J6UAY9_9ZZZZ</name>
<feature type="transmembrane region" description="Helical" evidence="1">
    <location>
        <begin position="73"/>
        <end position="90"/>
    </location>
</feature>
<keyword evidence="1" id="KW-0812">Transmembrane</keyword>
<evidence type="ECO:0000313" key="2">
    <source>
        <dbReference type="EMBL" id="CAB4755609.1"/>
    </source>
</evidence>
<organism evidence="2">
    <name type="scientific">freshwater metagenome</name>
    <dbReference type="NCBI Taxonomy" id="449393"/>
    <lineage>
        <taxon>unclassified sequences</taxon>
        <taxon>metagenomes</taxon>
        <taxon>ecological metagenomes</taxon>
    </lineage>
</organism>
<proteinExistence type="predicted"/>
<dbReference type="SUPFAM" id="SSF55874">
    <property type="entry name" value="ATPase domain of HSP90 chaperone/DNA topoisomerase II/histidine kinase"/>
    <property type="match status" value="1"/>
</dbReference>
<feature type="transmembrane region" description="Helical" evidence="1">
    <location>
        <begin position="242"/>
        <end position="261"/>
    </location>
</feature>
<keyword evidence="1" id="KW-1133">Transmembrane helix</keyword>
<dbReference type="EMBL" id="CAEZZF010000072">
    <property type="protein sequence ID" value="CAB4755609.1"/>
    <property type="molecule type" value="Genomic_DNA"/>
</dbReference>
<keyword evidence="1" id="KW-0472">Membrane</keyword>
<gene>
    <name evidence="2" type="ORF">UFOPK2837_00849</name>
</gene>
<feature type="transmembrane region" description="Helical" evidence="1">
    <location>
        <begin position="38"/>
        <end position="61"/>
    </location>
</feature>
<dbReference type="AlphaFoldDB" id="A0A6J6UAY9"/>
<protein>
    <submittedName>
        <fullName evidence="2">Unannotated protein</fullName>
    </submittedName>
</protein>
<feature type="transmembrane region" description="Helical" evidence="1">
    <location>
        <begin position="330"/>
        <end position="349"/>
    </location>
</feature>
<feature type="transmembrane region" description="Helical" evidence="1">
    <location>
        <begin position="102"/>
        <end position="123"/>
    </location>
</feature>
<evidence type="ECO:0000256" key="1">
    <source>
        <dbReference type="SAM" id="Phobius"/>
    </source>
</evidence>